<evidence type="ECO:0000256" key="4">
    <source>
        <dbReference type="ARBA" id="ARBA00018672"/>
    </source>
</evidence>
<dbReference type="Proteomes" id="UP000199652">
    <property type="component" value="Unassembled WGS sequence"/>
</dbReference>
<evidence type="ECO:0000259" key="14">
    <source>
        <dbReference type="PROSITE" id="PS50113"/>
    </source>
</evidence>
<dbReference type="PROSITE" id="PS50112">
    <property type="entry name" value="PAS"/>
    <property type="match status" value="2"/>
</dbReference>
<dbReference type="NCBIfam" id="TIGR00229">
    <property type="entry name" value="sensory_box"/>
    <property type="match status" value="1"/>
</dbReference>
<dbReference type="GO" id="GO:0016020">
    <property type="term" value="C:membrane"/>
    <property type="evidence" value="ECO:0007669"/>
    <property type="project" value="UniProtKB-SubCell"/>
</dbReference>
<dbReference type="Gene3D" id="3.30.450.20">
    <property type="entry name" value="PAS domain"/>
    <property type="match status" value="6"/>
</dbReference>
<accession>A0A1H3F8A6</accession>
<feature type="domain" description="PAC" evidence="14">
    <location>
        <begin position="220"/>
        <end position="271"/>
    </location>
</feature>
<dbReference type="Gene3D" id="1.10.287.130">
    <property type="match status" value="1"/>
</dbReference>
<keyword evidence="8" id="KW-0902">Two-component regulatory system</keyword>
<dbReference type="InterPro" id="IPR000014">
    <property type="entry name" value="PAS"/>
</dbReference>
<dbReference type="EMBL" id="FNOU01000009">
    <property type="protein sequence ID" value="SDX87212.1"/>
    <property type="molecule type" value="Genomic_DNA"/>
</dbReference>
<reference evidence="16" key="1">
    <citation type="submission" date="2016-10" db="EMBL/GenBank/DDBJ databases">
        <authorList>
            <person name="Varghese N."/>
            <person name="Submissions S."/>
        </authorList>
    </citation>
    <scope>NUCLEOTIDE SEQUENCE [LARGE SCALE GENOMIC DNA]</scope>
    <source>
        <strain evidence="16">VPI 5359</strain>
    </source>
</reference>
<dbReference type="Pfam" id="PF13188">
    <property type="entry name" value="PAS_8"/>
    <property type="match status" value="2"/>
</dbReference>
<dbReference type="GO" id="GO:0000155">
    <property type="term" value="F:phosphorelay sensor kinase activity"/>
    <property type="evidence" value="ECO:0007669"/>
    <property type="project" value="InterPro"/>
</dbReference>
<dbReference type="SMART" id="SM00388">
    <property type="entry name" value="HisKA"/>
    <property type="match status" value="1"/>
</dbReference>
<dbReference type="Gene3D" id="3.30.565.10">
    <property type="entry name" value="Histidine kinase-like ATPase, C-terminal domain"/>
    <property type="match status" value="1"/>
</dbReference>
<dbReference type="InterPro" id="IPR005467">
    <property type="entry name" value="His_kinase_dom"/>
</dbReference>
<organism evidence="15 16">
    <name type="scientific">Eubacterium barkeri</name>
    <name type="common">Clostridium barkeri</name>
    <dbReference type="NCBI Taxonomy" id="1528"/>
    <lineage>
        <taxon>Bacteria</taxon>
        <taxon>Bacillati</taxon>
        <taxon>Bacillota</taxon>
        <taxon>Clostridia</taxon>
        <taxon>Eubacteriales</taxon>
        <taxon>Eubacteriaceae</taxon>
        <taxon>Eubacterium</taxon>
    </lineage>
</organism>
<dbReference type="SMART" id="SM00387">
    <property type="entry name" value="HATPase_c"/>
    <property type="match status" value="1"/>
</dbReference>
<dbReference type="InterPro" id="IPR013655">
    <property type="entry name" value="PAS_fold_3"/>
</dbReference>
<dbReference type="PROSITE" id="PS50110">
    <property type="entry name" value="RESPONSE_REGULATORY"/>
    <property type="match status" value="1"/>
</dbReference>
<dbReference type="InterPro" id="IPR036890">
    <property type="entry name" value="HATPase_C_sf"/>
</dbReference>
<dbReference type="RefSeq" id="WP_176770854.1">
    <property type="nucleotide sequence ID" value="NZ_FNOU01000009.1"/>
</dbReference>
<proteinExistence type="predicted"/>
<dbReference type="InterPro" id="IPR035965">
    <property type="entry name" value="PAS-like_dom_sf"/>
</dbReference>
<dbReference type="SMART" id="SM00091">
    <property type="entry name" value="PAS"/>
    <property type="match status" value="5"/>
</dbReference>
<dbReference type="PROSITE" id="PS50113">
    <property type="entry name" value="PAC"/>
    <property type="match status" value="1"/>
</dbReference>
<dbReference type="Pfam" id="PF08447">
    <property type="entry name" value="PAS_3"/>
    <property type="match status" value="3"/>
</dbReference>
<gene>
    <name evidence="15" type="ORF">SAMN04488579_10978</name>
</gene>
<dbReference type="SUPFAM" id="SSF47384">
    <property type="entry name" value="Homodimeric domain of signal transducing histidine kinase"/>
    <property type="match status" value="1"/>
</dbReference>
<dbReference type="Pfam" id="PF00072">
    <property type="entry name" value="Response_reg"/>
    <property type="match status" value="1"/>
</dbReference>
<dbReference type="Pfam" id="PF02518">
    <property type="entry name" value="HATPase_c"/>
    <property type="match status" value="1"/>
</dbReference>
<protein>
    <recommendedName>
        <fullName evidence="4">Stage 0 sporulation protein A homolog</fullName>
        <ecNumber evidence="3">2.7.13.3</ecNumber>
    </recommendedName>
</protein>
<dbReference type="PRINTS" id="PR00344">
    <property type="entry name" value="BCTRLSENSOR"/>
</dbReference>
<evidence type="ECO:0000256" key="3">
    <source>
        <dbReference type="ARBA" id="ARBA00012438"/>
    </source>
</evidence>
<feature type="domain" description="Response regulatory" evidence="12">
    <location>
        <begin position="1416"/>
        <end position="1537"/>
    </location>
</feature>
<feature type="domain" description="Histidine kinase" evidence="11">
    <location>
        <begin position="1168"/>
        <end position="1391"/>
    </location>
</feature>
<keyword evidence="5 10" id="KW-0597">Phosphoprotein</keyword>
<evidence type="ECO:0000256" key="5">
    <source>
        <dbReference type="ARBA" id="ARBA00022553"/>
    </source>
</evidence>
<dbReference type="InterPro" id="IPR011006">
    <property type="entry name" value="CheY-like_superfamily"/>
</dbReference>
<keyword evidence="16" id="KW-1185">Reference proteome</keyword>
<evidence type="ECO:0000313" key="15">
    <source>
        <dbReference type="EMBL" id="SDX87212.1"/>
    </source>
</evidence>
<feature type="modified residue" description="4-aspartylphosphate" evidence="10">
    <location>
        <position position="1468"/>
    </location>
</feature>
<evidence type="ECO:0000256" key="8">
    <source>
        <dbReference type="ARBA" id="ARBA00023012"/>
    </source>
</evidence>
<dbReference type="Pfam" id="PF00512">
    <property type="entry name" value="HisKA"/>
    <property type="match status" value="1"/>
</dbReference>
<dbReference type="SUPFAM" id="SSF52172">
    <property type="entry name" value="CheY-like"/>
    <property type="match status" value="1"/>
</dbReference>
<evidence type="ECO:0000259" key="12">
    <source>
        <dbReference type="PROSITE" id="PS50110"/>
    </source>
</evidence>
<dbReference type="PANTHER" id="PTHR43047">
    <property type="entry name" value="TWO-COMPONENT HISTIDINE PROTEIN KINASE"/>
    <property type="match status" value="1"/>
</dbReference>
<dbReference type="InterPro" id="IPR000700">
    <property type="entry name" value="PAS-assoc_C"/>
</dbReference>
<dbReference type="CDD" id="cd00082">
    <property type="entry name" value="HisKA"/>
    <property type="match status" value="1"/>
</dbReference>
<dbReference type="EC" id="2.7.13.3" evidence="3"/>
<evidence type="ECO:0000313" key="16">
    <source>
        <dbReference type="Proteomes" id="UP000199652"/>
    </source>
</evidence>
<evidence type="ECO:0000256" key="9">
    <source>
        <dbReference type="ARBA" id="ARBA00024867"/>
    </source>
</evidence>
<dbReference type="InterPro" id="IPR001610">
    <property type="entry name" value="PAC"/>
</dbReference>
<evidence type="ECO:0000256" key="7">
    <source>
        <dbReference type="ARBA" id="ARBA00022777"/>
    </source>
</evidence>
<name>A0A1H3F8A6_EUBBA</name>
<dbReference type="InterPro" id="IPR001789">
    <property type="entry name" value="Sig_transdc_resp-reg_receiver"/>
</dbReference>
<evidence type="ECO:0000259" key="11">
    <source>
        <dbReference type="PROSITE" id="PS50109"/>
    </source>
</evidence>
<feature type="domain" description="PAS" evidence="13">
    <location>
        <begin position="626"/>
        <end position="702"/>
    </location>
</feature>
<dbReference type="SMART" id="SM00086">
    <property type="entry name" value="PAC"/>
    <property type="match status" value="3"/>
</dbReference>
<dbReference type="PROSITE" id="PS50109">
    <property type="entry name" value="HIS_KIN"/>
    <property type="match status" value="1"/>
</dbReference>
<evidence type="ECO:0000256" key="1">
    <source>
        <dbReference type="ARBA" id="ARBA00000085"/>
    </source>
</evidence>
<comment type="function">
    <text evidence="9">May play the central regulatory role in sporulation. It may be an element of the effector pathway responsible for the activation of sporulation genes in response to nutritional stress. Spo0A may act in concert with spo0H (a sigma factor) to control the expression of some genes that are critical to the sporulation process.</text>
</comment>
<dbReference type="InterPro" id="IPR004358">
    <property type="entry name" value="Sig_transdc_His_kin-like_C"/>
</dbReference>
<feature type="domain" description="PAS" evidence="13">
    <location>
        <begin position="500"/>
        <end position="578"/>
    </location>
</feature>
<dbReference type="InterPro" id="IPR003661">
    <property type="entry name" value="HisK_dim/P_dom"/>
</dbReference>
<dbReference type="Gene3D" id="3.40.50.2300">
    <property type="match status" value="1"/>
</dbReference>
<sequence length="1543" mass="173482">MENTLSLLKAFCSWDFVERDCQKTLSVLTQDIQWFGTSDHEDVHSIEEAERYVRSEIKAMPTPYQMTILQENYTPTSESTGVAFLRVVLENEGVPLLVRATAASRMEDGVEKLCSMHLSVADAAQQADEFYPIAKHKEEIAQMKRKLVASTIPGGLTGAYLQKDLPFYFINQRMLDYLGYTNESEFVSAIGGMIINAIHPSERDAVYQAIAEQLTEGNRYAVDYRMKRKDGSYIWLHDIGQRTLDEKDKDIIISVCYDITPEHEKQAQLDNLINAMPGGVALYKQVNGRYQMIYFSKGVCVLSGHSPAEFEALVQSGLEKSVCPEDADKVFAAFQKAAGSDEVVSLDYRIPHIDGEYVWISGSFKRTGIEDGYPIIHAAFTEMPQQRKLMNSLTEDSSIGIIVSDNATRELLYINPAVRKMLEIEDSSYTGKVCYEYLLGYDEPCSFCERAEYEKGGDKENIYYLPHIDKYLMARGKLMQWAGREARVEYLTDITAEKKAQEQLKDLVQNISCGIIVSRASTTDGTYEIQYMNEGFCRLFEDTEENLRARYQSDLTVGVHPEDLKTVARMTQELLGGKDHAEGTLRITLVNGKTKSVRLEINALRLSDGMATIYATYSDVTTQMQQEQQLRDVIHNVPGGICLYRWNGVKLLPMVVSEQFSETLGIDAKAHLASIKGMNFEMIHPDDLSGARRVVEDAVKRNGKSEYTCRLLNAKTKAYRWICVQGNTICQPDGTSFIYVHYTDITQERRIAQKLRASERALDAATEHADLWYWSYDPSTGQAFLSPRCSGDSMVPAVLDNYPHSWLDLGFIMPEYEAAYREAVSQAEEKNAHVVFEAQIALQDGSTHWAEFRFTNLPDEDEKSSIVVCTARVIDEQKALQAKYEMEKQKALLGEKGLLLHAEFNLHTGKTLEYKYADVFENSDPTRSTMADSIALVERLIVDEKGREQFLGLNDADYLNAQLQQGNIDFSLEYRRKMPTGQIIWVRNVLHLVCEPNTGETILFEYCYDIHQQKMAEEVLRSSTTYDYESISSVSFSCGKIMYYGEGRSKEHDGLLDYEEIRQSYAKDVVLPGEREAFLLHTDPGNVMAAVVQNGFYEFLTKTVEKDGTIGTVKSRFVPYDMENNIYILTRINVTAILKEEAEKNEKLSQALEVARQANHAKSDFLSAMSHDIRTPMNAIVGMCELALEDEQDAKQVHESLETIQSSSSLLLSLINNILDMSRIESGKMVMVNEPFSLTGQIQETAASYQSLTRQKQQKFNLDIDVTHDSCIGDIARIHSALDNILSNAIKYTPAGGVISYRITEHPSGKPGIGVYRFEIADTGIGISPEKQERLFEPFYRGETDLTSKIEGTGLGLSIAKAILDLKGGTISVKSEEGVGTTFVVELPLHIADSNEKAKEQRQSAAQGTVDLTGKHILLCEDHPVNQKVIEKILKKVQARVTVAENGQVGYEKFTKSDAGTFDLILMDIQMPQMNGYEATMAIRESHHPQAKTIPIVALSANAFAEDVQKSLRAGMNAHLAKPVEPKTVFEVLNQFILPKDRQ</sequence>
<dbReference type="SMART" id="SM00448">
    <property type="entry name" value="REC"/>
    <property type="match status" value="1"/>
</dbReference>
<dbReference type="CDD" id="cd16922">
    <property type="entry name" value="HATPase_EvgS-ArcB-TorS-like"/>
    <property type="match status" value="1"/>
</dbReference>
<evidence type="ECO:0000259" key="13">
    <source>
        <dbReference type="PROSITE" id="PS50112"/>
    </source>
</evidence>
<evidence type="ECO:0000256" key="6">
    <source>
        <dbReference type="ARBA" id="ARBA00022679"/>
    </source>
</evidence>
<evidence type="ECO:0000256" key="2">
    <source>
        <dbReference type="ARBA" id="ARBA00004370"/>
    </source>
</evidence>
<keyword evidence="6" id="KW-0808">Transferase</keyword>
<keyword evidence="7" id="KW-0418">Kinase</keyword>
<dbReference type="CDD" id="cd00130">
    <property type="entry name" value="PAS"/>
    <property type="match status" value="4"/>
</dbReference>
<dbReference type="CDD" id="cd17546">
    <property type="entry name" value="REC_hyHK_CKI1_RcsC-like"/>
    <property type="match status" value="1"/>
</dbReference>
<dbReference type="SUPFAM" id="SSF55785">
    <property type="entry name" value="PYP-like sensor domain (PAS domain)"/>
    <property type="match status" value="6"/>
</dbReference>
<dbReference type="STRING" id="1528.SAMN04488579_10978"/>
<comment type="subcellular location">
    <subcellularLocation>
        <location evidence="2">Membrane</location>
    </subcellularLocation>
</comment>
<dbReference type="FunFam" id="3.30.565.10:FF:000006">
    <property type="entry name" value="Sensor histidine kinase WalK"/>
    <property type="match status" value="1"/>
</dbReference>
<dbReference type="InterPro" id="IPR036097">
    <property type="entry name" value="HisK_dim/P_sf"/>
</dbReference>
<dbReference type="SUPFAM" id="SSF55874">
    <property type="entry name" value="ATPase domain of HSP90 chaperone/DNA topoisomerase II/histidine kinase"/>
    <property type="match status" value="1"/>
</dbReference>
<dbReference type="InterPro" id="IPR003594">
    <property type="entry name" value="HATPase_dom"/>
</dbReference>
<comment type="catalytic activity">
    <reaction evidence="1">
        <text>ATP + protein L-histidine = ADP + protein N-phospho-L-histidine.</text>
        <dbReference type="EC" id="2.7.13.3"/>
    </reaction>
</comment>
<evidence type="ECO:0000256" key="10">
    <source>
        <dbReference type="PROSITE-ProRule" id="PRU00169"/>
    </source>
</evidence>